<feature type="coiled-coil region" evidence="1">
    <location>
        <begin position="36"/>
        <end position="63"/>
    </location>
</feature>
<comment type="caution">
    <text evidence="2">The sequence shown here is derived from an EMBL/GenBank/DDBJ whole genome shotgun (WGS) entry which is preliminary data.</text>
</comment>
<sequence length="68" mass="7987">MKDLNLARGVNMLQNKAYFRSKDEISTLTSSFYSLAQSLQGSYKEMELKNRRLEEEKRKSRKSHSSKI</sequence>
<dbReference type="STRING" id="1481914.JCM19241_4904"/>
<organism evidence="2 3">
    <name type="scientific">Vibrio ishigakensis</name>
    <dbReference type="NCBI Taxonomy" id="1481914"/>
    <lineage>
        <taxon>Bacteria</taxon>
        <taxon>Pseudomonadati</taxon>
        <taxon>Pseudomonadota</taxon>
        <taxon>Gammaproteobacteria</taxon>
        <taxon>Vibrionales</taxon>
        <taxon>Vibrionaceae</taxon>
        <taxon>Vibrio</taxon>
    </lineage>
</organism>
<reference evidence="2 3" key="2">
    <citation type="submission" date="2015-01" db="EMBL/GenBank/DDBJ databases">
        <authorList>
            <consortium name="NBRP consortium"/>
            <person name="Sawabe T."/>
            <person name="Meirelles P."/>
            <person name="Feng G."/>
            <person name="Sayaka M."/>
            <person name="Hattori M."/>
            <person name="Ohkuma M."/>
        </authorList>
    </citation>
    <scope>NUCLEOTIDE SEQUENCE [LARGE SCALE GENOMIC DNA]</scope>
    <source>
        <strain evidence="3">JCM 19241</strain>
    </source>
</reference>
<proteinExistence type="predicted"/>
<name>A0A0B8QVN7_9VIBR</name>
<dbReference type="EMBL" id="BBSC01000012">
    <property type="protein sequence ID" value="GAM78199.1"/>
    <property type="molecule type" value="Genomic_DNA"/>
</dbReference>
<gene>
    <name evidence="2" type="ORF">JCM19241_4904</name>
</gene>
<protein>
    <submittedName>
        <fullName evidence="2">Uncharacterized protein</fullName>
    </submittedName>
</protein>
<dbReference type="AlphaFoldDB" id="A0A0B8QVN7"/>
<accession>A0A0B8QVN7</accession>
<evidence type="ECO:0000313" key="3">
    <source>
        <dbReference type="Proteomes" id="UP000031666"/>
    </source>
</evidence>
<keyword evidence="1" id="KW-0175">Coiled coil</keyword>
<reference evidence="2 3" key="1">
    <citation type="submission" date="2015-01" db="EMBL/GenBank/DDBJ databases">
        <title>Vibrio sp. C94 JCM 19241 whole genome shotgun sequence.</title>
        <authorList>
            <person name="Sawabe T."/>
            <person name="Meirelles P."/>
            <person name="Feng G."/>
            <person name="Sayaka M."/>
            <person name="Hattori M."/>
            <person name="Ohkuma M."/>
        </authorList>
    </citation>
    <scope>NUCLEOTIDE SEQUENCE [LARGE SCALE GENOMIC DNA]</scope>
    <source>
        <strain evidence="3">JCM 19241</strain>
    </source>
</reference>
<evidence type="ECO:0000313" key="2">
    <source>
        <dbReference type="EMBL" id="GAM78199.1"/>
    </source>
</evidence>
<dbReference type="Proteomes" id="UP000031666">
    <property type="component" value="Unassembled WGS sequence"/>
</dbReference>
<evidence type="ECO:0000256" key="1">
    <source>
        <dbReference type="SAM" id="Coils"/>
    </source>
</evidence>